<reference evidence="2 3" key="1">
    <citation type="submission" date="2014-06" db="EMBL/GenBank/DDBJ databases">
        <authorList>
            <person name="Swart Estienne"/>
        </authorList>
    </citation>
    <scope>NUCLEOTIDE SEQUENCE [LARGE SCALE GENOMIC DNA]</scope>
    <source>
        <strain evidence="2 3">130c</strain>
    </source>
</reference>
<dbReference type="InParanoid" id="A0A078A213"/>
<sequence>MDGLAVLNDIYGKTSRTQQKMLKQEDYQELLKVLYNDKEGNVTQGSKQEHLLKLKKVIESQKIQPNQLSQLTDQLTLMRHNLFMDSYMKDNKLARINTDRNKIKTQIAFNTDPNKNNFNLLSKSTIKTNVEGQTQNTIQQRSVQTSSNFRKNVRRVNHSFQDNYQTYMATQGVSQDHQQDQPNPFISAHKQQQNNTINTAANMPQINNNYPHIKPRYNEFLSYSQQNFDPRNKVFSARESRSTDYRMRMSYLQRTPPETQKQKPMKNIIYNNLPFRSESQQNKKQTQMKSDTKLRRRLFIFDQYVADPSLSIYKIQTRNALQNIRSRTLQEEGQIDNENGEQIKEHQNQLEQCEIRQPQKLINGQAQPKSKIITRVSVSSKQHKQHMSSQSSVKQQHNQIYYTQTGYDKFKQLNQDINGLVNPQGIKAQINNQMALQQLRQMAEDQQLIINKLKTARQQRLSSRSPIKQKINNDNNLQNQ</sequence>
<protein>
    <submittedName>
        <fullName evidence="2">Uncharacterized protein</fullName>
    </submittedName>
</protein>
<gene>
    <name evidence="2" type="primary">Contig18598.g19761</name>
    <name evidence="2" type="ORF">STYLEM_5271</name>
</gene>
<feature type="region of interest" description="Disordered" evidence="1">
    <location>
        <begin position="460"/>
        <end position="480"/>
    </location>
</feature>
<dbReference type="EMBL" id="CCKQ01005118">
    <property type="protein sequence ID" value="CDW76271.1"/>
    <property type="molecule type" value="Genomic_DNA"/>
</dbReference>
<proteinExistence type="predicted"/>
<evidence type="ECO:0000256" key="1">
    <source>
        <dbReference type="SAM" id="MobiDB-lite"/>
    </source>
</evidence>
<feature type="compositionally biased region" description="Low complexity" evidence="1">
    <location>
        <begin position="387"/>
        <end position="397"/>
    </location>
</feature>
<keyword evidence="3" id="KW-1185">Reference proteome</keyword>
<organism evidence="2 3">
    <name type="scientific">Stylonychia lemnae</name>
    <name type="common">Ciliate</name>
    <dbReference type="NCBI Taxonomy" id="5949"/>
    <lineage>
        <taxon>Eukaryota</taxon>
        <taxon>Sar</taxon>
        <taxon>Alveolata</taxon>
        <taxon>Ciliophora</taxon>
        <taxon>Intramacronucleata</taxon>
        <taxon>Spirotrichea</taxon>
        <taxon>Stichotrichia</taxon>
        <taxon>Sporadotrichida</taxon>
        <taxon>Oxytrichidae</taxon>
        <taxon>Stylonychinae</taxon>
        <taxon>Stylonychia</taxon>
    </lineage>
</organism>
<evidence type="ECO:0000313" key="2">
    <source>
        <dbReference type="EMBL" id="CDW76271.1"/>
    </source>
</evidence>
<name>A0A078A213_STYLE</name>
<accession>A0A078A213</accession>
<evidence type="ECO:0000313" key="3">
    <source>
        <dbReference type="Proteomes" id="UP000039865"/>
    </source>
</evidence>
<dbReference type="AlphaFoldDB" id="A0A078A213"/>
<feature type="region of interest" description="Disordered" evidence="1">
    <location>
        <begin position="376"/>
        <end position="397"/>
    </location>
</feature>
<dbReference type="Proteomes" id="UP000039865">
    <property type="component" value="Unassembled WGS sequence"/>
</dbReference>